<evidence type="ECO:0000256" key="2">
    <source>
        <dbReference type="ARBA" id="ARBA00022676"/>
    </source>
</evidence>
<keyword evidence="2" id="KW-0328">Glycosyltransferase</keyword>
<keyword evidence="4" id="KW-0812">Transmembrane</keyword>
<dbReference type="Gene3D" id="3.90.550.10">
    <property type="entry name" value="Spore Coat Polysaccharide Biosynthesis Protein SpsA, Chain A"/>
    <property type="match status" value="1"/>
</dbReference>
<keyword evidence="4" id="KW-1133">Transmembrane helix</keyword>
<dbReference type="AlphaFoldDB" id="A0A941CNN6"/>
<comment type="similarity">
    <text evidence="1">Belongs to the glycosyltransferase 2 family.</text>
</comment>
<feature type="transmembrane region" description="Helical" evidence="4">
    <location>
        <begin position="20"/>
        <end position="40"/>
    </location>
</feature>
<gene>
    <name evidence="5" type="ORF">KCG48_06810</name>
</gene>
<keyword evidence="3" id="KW-0808">Transferase</keyword>
<comment type="caution">
    <text evidence="5">The sequence shown here is derived from an EMBL/GenBank/DDBJ whole genome shotgun (WGS) entry which is preliminary data.</text>
</comment>
<evidence type="ECO:0000313" key="6">
    <source>
        <dbReference type="Proteomes" id="UP000675379"/>
    </source>
</evidence>
<protein>
    <submittedName>
        <fullName evidence="5">Glycosyltransferase family 2 protein</fullName>
    </submittedName>
</protein>
<feature type="transmembrane region" description="Helical" evidence="4">
    <location>
        <begin position="389"/>
        <end position="411"/>
    </location>
</feature>
<keyword evidence="4" id="KW-0472">Membrane</keyword>
<evidence type="ECO:0000313" key="5">
    <source>
        <dbReference type="EMBL" id="MBR0576050.1"/>
    </source>
</evidence>
<dbReference type="EMBL" id="JAGSCS010000007">
    <property type="protein sequence ID" value="MBR0576050.1"/>
    <property type="molecule type" value="Genomic_DNA"/>
</dbReference>
<dbReference type="PANTHER" id="PTHR43630:SF1">
    <property type="entry name" value="POLY-BETA-1,6-N-ACETYL-D-GLUCOSAMINE SYNTHASE"/>
    <property type="match status" value="1"/>
</dbReference>
<dbReference type="GO" id="GO:0016757">
    <property type="term" value="F:glycosyltransferase activity"/>
    <property type="evidence" value="ECO:0007669"/>
    <property type="project" value="UniProtKB-KW"/>
</dbReference>
<evidence type="ECO:0000256" key="4">
    <source>
        <dbReference type="SAM" id="Phobius"/>
    </source>
</evidence>
<organism evidence="5 6">
    <name type="scientific">Proteiniclasticum sediminis</name>
    <dbReference type="NCBI Taxonomy" id="2804028"/>
    <lineage>
        <taxon>Bacteria</taxon>
        <taxon>Bacillati</taxon>
        <taxon>Bacillota</taxon>
        <taxon>Clostridia</taxon>
        <taxon>Eubacteriales</taxon>
        <taxon>Clostridiaceae</taxon>
        <taxon>Proteiniclasticum</taxon>
    </lineage>
</organism>
<keyword evidence="6" id="KW-1185">Reference proteome</keyword>
<dbReference type="PANTHER" id="PTHR43630">
    <property type="entry name" value="POLY-BETA-1,6-N-ACETYL-D-GLUCOSAMINE SYNTHASE"/>
    <property type="match status" value="1"/>
</dbReference>
<dbReference type="RefSeq" id="WP_211800804.1">
    <property type="nucleotide sequence ID" value="NZ_JAGSCS010000007.1"/>
</dbReference>
<dbReference type="CDD" id="cd06423">
    <property type="entry name" value="CESA_like"/>
    <property type="match status" value="1"/>
</dbReference>
<sequence length="477" mass="55137">MTLRTFLEDLVLFYNHFSLYYLLVINAVNTVLFVLAVRGIRQYRKKRKNWPYQKMISSIHVPPVSILVPCYNEEKTIVDNVESLLSIEYSEFEILVVNDGSQDHSLKKLILAFDLKKLDSPYKKEIPTAKVRGIYQSASRPRLKVVDKENGGKADALNAGINICRYPLFTAIDADSILEKSSLMKVIRPFIDEPDKVAVTGGIVRVVNGSKIHEGFIEEVGLSRKPLAIFQTIEYLRAFLFGRMGWSELDSLLIVSGAFGVFRKSIVLQVGGYTHDTIGEDMELILKIHRHLLEEKKDYRIVFVPDPVCWTQAPEDVRSLRGQRIRWHRGLMDSLLNNRGMLFRPKYGVVGMLALPYYWLIEMIGPIIEILGYVSVLASYFLGLLHVEFALIYFTFAVLYGIFLSLTSVMLEEYNFMKYEKVSDYLLMALYAVLENFGYRQWTTWWRFRAFFGYRRRKNSWGKVQRQVFTEGAAESP</sequence>
<evidence type="ECO:0000256" key="3">
    <source>
        <dbReference type="ARBA" id="ARBA00022679"/>
    </source>
</evidence>
<dbReference type="InterPro" id="IPR029044">
    <property type="entry name" value="Nucleotide-diphossugar_trans"/>
</dbReference>
<name>A0A941CNN6_9CLOT</name>
<evidence type="ECO:0000256" key="1">
    <source>
        <dbReference type="ARBA" id="ARBA00006739"/>
    </source>
</evidence>
<dbReference type="Pfam" id="PF13641">
    <property type="entry name" value="Glyco_tranf_2_3"/>
    <property type="match status" value="1"/>
</dbReference>
<feature type="transmembrane region" description="Helical" evidence="4">
    <location>
        <begin position="357"/>
        <end position="383"/>
    </location>
</feature>
<reference evidence="5" key="1">
    <citation type="submission" date="2021-04" db="EMBL/GenBank/DDBJ databases">
        <title>Proteiniclasticum sedimins sp. nov., an obligate anaerobic bacterium isolated from anaerobic sludge.</title>
        <authorList>
            <person name="Liu J."/>
        </authorList>
    </citation>
    <scope>NUCLEOTIDE SEQUENCE</scope>
    <source>
        <strain evidence="5">BAD-10</strain>
    </source>
</reference>
<proteinExistence type="inferred from homology"/>
<dbReference type="Proteomes" id="UP000675379">
    <property type="component" value="Unassembled WGS sequence"/>
</dbReference>
<dbReference type="SUPFAM" id="SSF53448">
    <property type="entry name" value="Nucleotide-diphospho-sugar transferases"/>
    <property type="match status" value="1"/>
</dbReference>
<accession>A0A941CNN6</accession>